<sequence length="116" mass="13540">MFKKSQEKIQDERKINNAVQVEFEKNSGEIESRSNDSHQDEISVHLPQDKSYSIATGRARRDVQKPLKFRDIVAYAFPVISSNSLSFQDAIERKGNRLQVVVQKKRSFIFRRTKKI</sequence>
<proteinExistence type="predicted"/>
<dbReference type="Proteomes" id="UP000236161">
    <property type="component" value="Unassembled WGS sequence"/>
</dbReference>
<reference evidence="2 3" key="1">
    <citation type="journal article" date="2017" name="Nature">
        <title>The Apostasia genome and the evolution of orchids.</title>
        <authorList>
            <person name="Zhang G.Q."/>
            <person name="Liu K.W."/>
            <person name="Li Z."/>
            <person name="Lohaus R."/>
            <person name="Hsiao Y.Y."/>
            <person name="Niu S.C."/>
            <person name="Wang J.Y."/>
            <person name="Lin Y.C."/>
            <person name="Xu Q."/>
            <person name="Chen L.J."/>
            <person name="Yoshida K."/>
            <person name="Fujiwara S."/>
            <person name="Wang Z.W."/>
            <person name="Zhang Y.Q."/>
            <person name="Mitsuda N."/>
            <person name="Wang M."/>
            <person name="Liu G.H."/>
            <person name="Pecoraro L."/>
            <person name="Huang H.X."/>
            <person name="Xiao X.J."/>
            <person name="Lin M."/>
            <person name="Wu X.Y."/>
            <person name="Wu W.L."/>
            <person name="Chen Y.Y."/>
            <person name="Chang S.B."/>
            <person name="Sakamoto S."/>
            <person name="Ohme-Takagi M."/>
            <person name="Yagi M."/>
            <person name="Zeng S.J."/>
            <person name="Shen C.Y."/>
            <person name="Yeh C.M."/>
            <person name="Luo Y.B."/>
            <person name="Tsai W.C."/>
            <person name="Van de Peer Y."/>
            <person name="Liu Z.J."/>
        </authorList>
    </citation>
    <scope>NUCLEOTIDE SEQUENCE [LARGE SCALE GENOMIC DNA]</scope>
    <source>
        <strain evidence="3">cv. Shenzhen</strain>
        <tissue evidence="2">Stem</tissue>
    </source>
</reference>
<accession>A0A2H9ZXI5</accession>
<organism evidence="2 3">
    <name type="scientific">Apostasia shenzhenica</name>
    <dbReference type="NCBI Taxonomy" id="1088818"/>
    <lineage>
        <taxon>Eukaryota</taxon>
        <taxon>Viridiplantae</taxon>
        <taxon>Streptophyta</taxon>
        <taxon>Embryophyta</taxon>
        <taxon>Tracheophyta</taxon>
        <taxon>Spermatophyta</taxon>
        <taxon>Magnoliopsida</taxon>
        <taxon>Liliopsida</taxon>
        <taxon>Asparagales</taxon>
        <taxon>Orchidaceae</taxon>
        <taxon>Apostasioideae</taxon>
        <taxon>Apostasia</taxon>
    </lineage>
</organism>
<name>A0A2H9ZXI5_9ASPA</name>
<feature type="compositionally biased region" description="Basic and acidic residues" evidence="1">
    <location>
        <begin position="26"/>
        <end position="43"/>
    </location>
</feature>
<evidence type="ECO:0000256" key="1">
    <source>
        <dbReference type="SAM" id="MobiDB-lite"/>
    </source>
</evidence>
<protein>
    <submittedName>
        <fullName evidence="2">Uncharacterized protein</fullName>
    </submittedName>
</protein>
<feature type="region of interest" description="Disordered" evidence="1">
    <location>
        <begin position="26"/>
        <end position="47"/>
    </location>
</feature>
<gene>
    <name evidence="2" type="ORF">AXF42_Ash015772</name>
</gene>
<keyword evidence="3" id="KW-1185">Reference proteome</keyword>
<dbReference type="AlphaFoldDB" id="A0A2H9ZXI5"/>
<dbReference type="OrthoDB" id="1745480at2759"/>
<dbReference type="EMBL" id="KZ452995">
    <property type="protein sequence ID" value="PKA48009.1"/>
    <property type="molecule type" value="Genomic_DNA"/>
</dbReference>
<evidence type="ECO:0000313" key="2">
    <source>
        <dbReference type="EMBL" id="PKA48009.1"/>
    </source>
</evidence>
<evidence type="ECO:0000313" key="3">
    <source>
        <dbReference type="Proteomes" id="UP000236161"/>
    </source>
</evidence>